<reference evidence="3 4" key="1">
    <citation type="journal article" date="2024" name="G3 (Bethesda)">
        <title>Genome assembly of Hibiscus sabdariffa L. provides insights into metabolisms of medicinal natural products.</title>
        <authorList>
            <person name="Kim T."/>
        </authorList>
    </citation>
    <scope>NUCLEOTIDE SEQUENCE [LARGE SCALE GENOMIC DNA]</scope>
    <source>
        <strain evidence="3">TK-2024</strain>
        <tissue evidence="3">Old leaves</tissue>
    </source>
</reference>
<protein>
    <recommendedName>
        <fullName evidence="2">P-type ATPase A domain-containing protein</fullName>
    </recommendedName>
</protein>
<dbReference type="InterPro" id="IPR059000">
    <property type="entry name" value="ATPase_P-type_domA"/>
</dbReference>
<evidence type="ECO:0000256" key="1">
    <source>
        <dbReference type="ARBA" id="ARBA00022842"/>
    </source>
</evidence>
<dbReference type="Gene3D" id="1.20.1110.10">
    <property type="entry name" value="Calcium-transporting ATPase, transmembrane domain"/>
    <property type="match status" value="1"/>
</dbReference>
<evidence type="ECO:0000259" key="2">
    <source>
        <dbReference type="Pfam" id="PF00122"/>
    </source>
</evidence>
<evidence type="ECO:0000313" key="3">
    <source>
        <dbReference type="EMBL" id="KAK9033003.1"/>
    </source>
</evidence>
<keyword evidence="1" id="KW-0460">Magnesium</keyword>
<organism evidence="3 4">
    <name type="scientific">Hibiscus sabdariffa</name>
    <name type="common">roselle</name>
    <dbReference type="NCBI Taxonomy" id="183260"/>
    <lineage>
        <taxon>Eukaryota</taxon>
        <taxon>Viridiplantae</taxon>
        <taxon>Streptophyta</taxon>
        <taxon>Embryophyta</taxon>
        <taxon>Tracheophyta</taxon>
        <taxon>Spermatophyta</taxon>
        <taxon>Magnoliopsida</taxon>
        <taxon>eudicotyledons</taxon>
        <taxon>Gunneridae</taxon>
        <taxon>Pentapetalae</taxon>
        <taxon>rosids</taxon>
        <taxon>malvids</taxon>
        <taxon>Malvales</taxon>
        <taxon>Malvaceae</taxon>
        <taxon>Malvoideae</taxon>
        <taxon>Hibiscus</taxon>
    </lineage>
</organism>
<dbReference type="SUPFAM" id="SSF81653">
    <property type="entry name" value="Calcium ATPase, transduction domain A"/>
    <property type="match status" value="1"/>
</dbReference>
<evidence type="ECO:0000313" key="4">
    <source>
        <dbReference type="Proteomes" id="UP001396334"/>
    </source>
</evidence>
<comment type="caution">
    <text evidence="3">The sequence shown here is derived from an EMBL/GenBank/DDBJ whole genome shotgun (WGS) entry which is preliminary data.</text>
</comment>
<dbReference type="PANTHER" id="PTHR42861">
    <property type="entry name" value="CALCIUM-TRANSPORTING ATPASE"/>
    <property type="match status" value="1"/>
</dbReference>
<keyword evidence="4" id="KW-1185">Reference proteome</keyword>
<accession>A0ABR2T675</accession>
<dbReference type="Pfam" id="PF00122">
    <property type="entry name" value="E1-E2_ATPase"/>
    <property type="match status" value="1"/>
</dbReference>
<feature type="domain" description="P-type ATPase A" evidence="2">
    <location>
        <begin position="51"/>
        <end position="121"/>
    </location>
</feature>
<dbReference type="Gene3D" id="2.70.150.10">
    <property type="entry name" value="Calcium-transporting ATPase, cytoplasmic transduction domain A"/>
    <property type="match status" value="1"/>
</dbReference>
<gene>
    <name evidence="3" type="ORF">V6N11_018043</name>
</gene>
<dbReference type="InterPro" id="IPR008250">
    <property type="entry name" value="ATPase_P-typ_transduc_dom_A_sf"/>
</dbReference>
<dbReference type="EMBL" id="JBBPBN010000008">
    <property type="protein sequence ID" value="KAK9033003.1"/>
    <property type="molecule type" value="Genomic_DNA"/>
</dbReference>
<sequence>MTITLANGKGKPPYWQDFVGIVCLLVINSTINFIEENNVGNAAVALMAGLAPKTKVLRNGKWSEEEETIFVLGDIISTKLRDIVLVNARLLKGDPLKIDQFALTGKSLTVTKNPGDVSLLGFNLQAG</sequence>
<name>A0ABR2T675_9ROSI</name>
<dbReference type="Proteomes" id="UP001396334">
    <property type="component" value="Unassembled WGS sequence"/>
</dbReference>
<proteinExistence type="predicted"/>